<evidence type="ECO:0000313" key="2">
    <source>
        <dbReference type="Proteomes" id="UP001595912"/>
    </source>
</evidence>
<keyword evidence="2" id="KW-1185">Reference proteome</keyword>
<dbReference type="Proteomes" id="UP001595912">
    <property type="component" value="Unassembled WGS sequence"/>
</dbReference>
<comment type="caution">
    <text evidence="1">The sequence shown here is derived from an EMBL/GenBank/DDBJ whole genome shotgun (WGS) entry which is preliminary data.</text>
</comment>
<dbReference type="EMBL" id="JBHSIU010000011">
    <property type="protein sequence ID" value="MFC4998363.1"/>
    <property type="molecule type" value="Genomic_DNA"/>
</dbReference>
<evidence type="ECO:0008006" key="3">
    <source>
        <dbReference type="Google" id="ProtNLM"/>
    </source>
</evidence>
<evidence type="ECO:0000313" key="1">
    <source>
        <dbReference type="EMBL" id="MFC4998363.1"/>
    </source>
</evidence>
<organism evidence="1 2">
    <name type="scientific">Dactylosporangium cerinum</name>
    <dbReference type="NCBI Taxonomy" id="1434730"/>
    <lineage>
        <taxon>Bacteria</taxon>
        <taxon>Bacillati</taxon>
        <taxon>Actinomycetota</taxon>
        <taxon>Actinomycetes</taxon>
        <taxon>Micromonosporales</taxon>
        <taxon>Micromonosporaceae</taxon>
        <taxon>Dactylosporangium</taxon>
    </lineage>
</organism>
<sequence length="64" mass="6865">MYPMLPMRVVVTIVRCVLAVFGGLGTVGAAVLTVPTWRAAHGYGTTGTFTLTDPISCDRWSPPR</sequence>
<name>A0ABV9VPV6_9ACTN</name>
<gene>
    <name evidence="1" type="ORF">ACFPIJ_11005</name>
</gene>
<proteinExistence type="predicted"/>
<reference evidence="2" key="1">
    <citation type="journal article" date="2019" name="Int. J. Syst. Evol. Microbiol.">
        <title>The Global Catalogue of Microorganisms (GCM) 10K type strain sequencing project: providing services to taxonomists for standard genome sequencing and annotation.</title>
        <authorList>
            <consortium name="The Broad Institute Genomics Platform"/>
            <consortium name="The Broad Institute Genome Sequencing Center for Infectious Disease"/>
            <person name="Wu L."/>
            <person name="Ma J."/>
        </authorList>
    </citation>
    <scope>NUCLEOTIDE SEQUENCE [LARGE SCALE GENOMIC DNA]</scope>
    <source>
        <strain evidence="2">CGMCC 4.7152</strain>
    </source>
</reference>
<accession>A0ABV9VPV6</accession>
<dbReference type="RefSeq" id="WP_380114616.1">
    <property type="nucleotide sequence ID" value="NZ_JBHSIU010000011.1"/>
</dbReference>
<protein>
    <recommendedName>
        <fullName evidence="3">Secreted protein</fullName>
    </recommendedName>
</protein>